<feature type="transmembrane region" description="Helical" evidence="1">
    <location>
        <begin position="24"/>
        <end position="43"/>
    </location>
</feature>
<evidence type="ECO:0000313" key="3">
    <source>
        <dbReference type="WBParaSite" id="SMTH1_89670.1"/>
    </source>
</evidence>
<dbReference type="WBParaSite" id="SMTH1_89670.1">
    <property type="protein sequence ID" value="SMTH1_89670.1"/>
    <property type="gene ID" value="SMTH1_89670"/>
</dbReference>
<evidence type="ECO:0000313" key="2">
    <source>
        <dbReference type="Proteomes" id="UP000050791"/>
    </source>
</evidence>
<accession>A0AA85BZ88</accession>
<evidence type="ECO:0000256" key="1">
    <source>
        <dbReference type="SAM" id="Phobius"/>
    </source>
</evidence>
<reference evidence="3" key="1">
    <citation type="submission" date="2023-11" db="UniProtKB">
        <authorList>
            <consortium name="WormBaseParasite"/>
        </authorList>
    </citation>
    <scope>IDENTIFICATION</scope>
</reference>
<protein>
    <submittedName>
        <fullName evidence="3">Uncharacterized protein</fullName>
    </submittedName>
</protein>
<organism evidence="2 3">
    <name type="scientific">Schistosoma mattheei</name>
    <dbReference type="NCBI Taxonomy" id="31246"/>
    <lineage>
        <taxon>Eukaryota</taxon>
        <taxon>Metazoa</taxon>
        <taxon>Spiralia</taxon>
        <taxon>Lophotrochozoa</taxon>
        <taxon>Platyhelminthes</taxon>
        <taxon>Trematoda</taxon>
        <taxon>Digenea</taxon>
        <taxon>Strigeidida</taxon>
        <taxon>Schistosomatoidea</taxon>
        <taxon>Schistosomatidae</taxon>
        <taxon>Schistosoma</taxon>
    </lineage>
</organism>
<proteinExistence type="predicted"/>
<dbReference type="Proteomes" id="UP000050791">
    <property type="component" value="Unassembled WGS sequence"/>
</dbReference>
<name>A0AA85BZ88_9TREM</name>
<sequence>MFTSNETYHCDLKNFRQQNYDLKSAKFTFSEMLVCFFLVNIFWTNNYVRCYHRSNVIFPYEINGATLSYKTWKKIAVNIPFN</sequence>
<keyword evidence="1" id="KW-1133">Transmembrane helix</keyword>
<keyword evidence="1" id="KW-0472">Membrane</keyword>
<dbReference type="AlphaFoldDB" id="A0AA85BZ88"/>
<keyword evidence="1" id="KW-0812">Transmembrane</keyword>